<evidence type="ECO:0000256" key="4">
    <source>
        <dbReference type="ARBA" id="ARBA00023163"/>
    </source>
</evidence>
<dbReference type="GO" id="GO:0000160">
    <property type="term" value="P:phosphorelay signal transduction system"/>
    <property type="evidence" value="ECO:0007669"/>
    <property type="project" value="InterPro"/>
</dbReference>
<feature type="compositionally biased region" description="Gly residues" evidence="6">
    <location>
        <begin position="351"/>
        <end position="370"/>
    </location>
</feature>
<accession>A0A840W8M7</accession>
<gene>
    <name evidence="8" type="ORF">HNR07_003549</name>
</gene>
<dbReference type="SUPFAM" id="SSF46894">
    <property type="entry name" value="C-terminal effector domain of the bipartite response regulators"/>
    <property type="match status" value="1"/>
</dbReference>
<dbReference type="InterPro" id="IPR036388">
    <property type="entry name" value="WH-like_DNA-bd_sf"/>
</dbReference>
<organism evidence="8 9">
    <name type="scientific">Nocardiopsis metallicus</name>
    <dbReference type="NCBI Taxonomy" id="179819"/>
    <lineage>
        <taxon>Bacteria</taxon>
        <taxon>Bacillati</taxon>
        <taxon>Actinomycetota</taxon>
        <taxon>Actinomycetes</taxon>
        <taxon>Streptosporangiales</taxon>
        <taxon>Nocardiopsidaceae</taxon>
        <taxon>Nocardiopsis</taxon>
    </lineage>
</organism>
<dbReference type="Gene3D" id="3.40.50.300">
    <property type="entry name" value="P-loop containing nucleotide triphosphate hydrolases"/>
    <property type="match status" value="1"/>
</dbReference>
<dbReference type="InterPro" id="IPR011990">
    <property type="entry name" value="TPR-like_helical_dom_sf"/>
</dbReference>
<dbReference type="Pfam" id="PF03704">
    <property type="entry name" value="BTAD"/>
    <property type="match status" value="1"/>
</dbReference>
<feature type="compositionally biased region" description="Basic and acidic residues" evidence="6">
    <location>
        <begin position="323"/>
        <end position="332"/>
    </location>
</feature>
<dbReference type="PROSITE" id="PS51755">
    <property type="entry name" value="OMPR_PHOB"/>
    <property type="match status" value="1"/>
</dbReference>
<dbReference type="InterPro" id="IPR027417">
    <property type="entry name" value="P-loop_NTPase"/>
</dbReference>
<evidence type="ECO:0000256" key="1">
    <source>
        <dbReference type="ARBA" id="ARBA00005820"/>
    </source>
</evidence>
<dbReference type="SUPFAM" id="SSF52540">
    <property type="entry name" value="P-loop containing nucleoside triphosphate hydrolases"/>
    <property type="match status" value="1"/>
</dbReference>
<dbReference type="Pfam" id="PF00486">
    <property type="entry name" value="Trans_reg_C"/>
    <property type="match status" value="1"/>
</dbReference>
<name>A0A840W8M7_9ACTN</name>
<evidence type="ECO:0000313" key="9">
    <source>
        <dbReference type="Proteomes" id="UP000579647"/>
    </source>
</evidence>
<feature type="domain" description="OmpR/PhoB-type" evidence="7">
    <location>
        <begin position="1"/>
        <end position="96"/>
    </location>
</feature>
<dbReference type="InterPro" id="IPR051677">
    <property type="entry name" value="AfsR-DnrI-RedD_regulator"/>
</dbReference>
<reference evidence="8 9" key="1">
    <citation type="submission" date="2020-08" db="EMBL/GenBank/DDBJ databases">
        <title>Sequencing the genomes of 1000 actinobacteria strains.</title>
        <authorList>
            <person name="Klenk H.-P."/>
        </authorList>
    </citation>
    <scope>NUCLEOTIDE SEQUENCE [LARGE SCALE GENOMIC DNA]</scope>
    <source>
        <strain evidence="8 9">DSM 44598</strain>
    </source>
</reference>
<dbReference type="Gene3D" id="1.25.40.10">
    <property type="entry name" value="Tetratricopeptide repeat domain"/>
    <property type="match status" value="1"/>
</dbReference>
<dbReference type="EMBL" id="JACHDO010000001">
    <property type="protein sequence ID" value="MBB5492412.1"/>
    <property type="molecule type" value="Genomic_DNA"/>
</dbReference>
<proteinExistence type="inferred from homology"/>
<dbReference type="RefSeq" id="WP_246420367.1">
    <property type="nucleotide sequence ID" value="NZ_BAAAKM010000050.1"/>
</dbReference>
<dbReference type="Proteomes" id="UP000579647">
    <property type="component" value="Unassembled WGS sequence"/>
</dbReference>
<keyword evidence="9" id="KW-1185">Reference proteome</keyword>
<evidence type="ECO:0000313" key="8">
    <source>
        <dbReference type="EMBL" id="MBB5492412.1"/>
    </source>
</evidence>
<comment type="caution">
    <text evidence="8">The sequence shown here is derived from an EMBL/GenBank/DDBJ whole genome shotgun (WGS) entry which is preliminary data.</text>
</comment>
<feature type="DNA-binding region" description="OmpR/PhoB-type" evidence="5">
    <location>
        <begin position="1"/>
        <end position="96"/>
    </location>
</feature>
<dbReference type="InterPro" id="IPR016032">
    <property type="entry name" value="Sig_transdc_resp-reg_C-effctor"/>
</dbReference>
<dbReference type="PANTHER" id="PTHR35807">
    <property type="entry name" value="TRANSCRIPTIONAL REGULATOR REDD-RELATED"/>
    <property type="match status" value="1"/>
</dbReference>
<keyword evidence="3 5" id="KW-0238">DNA-binding</keyword>
<dbReference type="SMART" id="SM00862">
    <property type="entry name" value="Trans_reg_C"/>
    <property type="match status" value="1"/>
</dbReference>
<keyword evidence="4" id="KW-0804">Transcription</keyword>
<dbReference type="SUPFAM" id="SSF48452">
    <property type="entry name" value="TPR-like"/>
    <property type="match status" value="1"/>
</dbReference>
<keyword evidence="2" id="KW-0805">Transcription regulation</keyword>
<dbReference type="AlphaFoldDB" id="A0A840W8M7"/>
<dbReference type="CDD" id="cd15831">
    <property type="entry name" value="BTAD"/>
    <property type="match status" value="1"/>
</dbReference>
<dbReference type="PANTHER" id="PTHR35807:SF1">
    <property type="entry name" value="TRANSCRIPTIONAL REGULATOR REDD"/>
    <property type="match status" value="1"/>
</dbReference>
<dbReference type="InterPro" id="IPR005158">
    <property type="entry name" value="BTAD"/>
</dbReference>
<feature type="compositionally biased region" description="Low complexity" evidence="6">
    <location>
        <begin position="376"/>
        <end position="388"/>
    </location>
</feature>
<sequence>MRFGVLGPLAVWTCRGEPVRIPGVKVRALLLALLVHEGHPVSVDRLVEALWGGRPPQRTAGALQAKVSQLRGALDRAEPGGRALVEHGPAGYRLVLDAAEVDADRMRDLLERARNLTEPHSRAELLREALGLWRGPAYADAAEDAYARHAAARLEELRLTVVEELARARLELGEHRLLAGELGDLVERNPLREGLRATHMLALYRSGRQSEALDSYERLRVRLAGELGLDPGSELADLHRSLLARDTSLDAPASVYAPVARRVGNLPEPLSAQADGGLIGRGAQIARVRDLLAAERLVTLVGPGGVGKTRLAVEALRGDLRPLPRRDVDDRARRPHRVRSRVGRGGRRDGGGGTGSAGGLTGARASGGGDGRGRRTALYRPARPARAAAVRHLRAPAGSRRASVRGAAGLRARGPCPGNQPRAVGDR</sequence>
<dbReference type="Gene3D" id="1.10.10.10">
    <property type="entry name" value="Winged helix-like DNA-binding domain superfamily/Winged helix DNA-binding domain"/>
    <property type="match status" value="1"/>
</dbReference>
<feature type="compositionally biased region" description="Low complexity" evidence="6">
    <location>
        <begin position="395"/>
        <end position="417"/>
    </location>
</feature>
<dbReference type="InterPro" id="IPR001867">
    <property type="entry name" value="OmpR/PhoB-type_DNA-bd"/>
</dbReference>
<feature type="region of interest" description="Disordered" evidence="6">
    <location>
        <begin position="323"/>
        <end position="427"/>
    </location>
</feature>
<dbReference type="GO" id="GO:0003677">
    <property type="term" value="F:DNA binding"/>
    <property type="evidence" value="ECO:0007669"/>
    <property type="project" value="UniProtKB-UniRule"/>
</dbReference>
<protein>
    <submittedName>
        <fullName evidence="8">DNA-binding SARP family transcriptional activator</fullName>
    </submittedName>
</protein>
<evidence type="ECO:0000256" key="3">
    <source>
        <dbReference type="ARBA" id="ARBA00023125"/>
    </source>
</evidence>
<evidence type="ECO:0000256" key="2">
    <source>
        <dbReference type="ARBA" id="ARBA00023015"/>
    </source>
</evidence>
<feature type="compositionally biased region" description="Basic residues" evidence="6">
    <location>
        <begin position="333"/>
        <end position="345"/>
    </location>
</feature>
<evidence type="ECO:0000259" key="7">
    <source>
        <dbReference type="PROSITE" id="PS51755"/>
    </source>
</evidence>
<evidence type="ECO:0000256" key="5">
    <source>
        <dbReference type="PROSITE-ProRule" id="PRU01091"/>
    </source>
</evidence>
<evidence type="ECO:0000256" key="6">
    <source>
        <dbReference type="SAM" id="MobiDB-lite"/>
    </source>
</evidence>
<dbReference type="GO" id="GO:0006355">
    <property type="term" value="P:regulation of DNA-templated transcription"/>
    <property type="evidence" value="ECO:0007669"/>
    <property type="project" value="InterPro"/>
</dbReference>
<dbReference type="SMART" id="SM01043">
    <property type="entry name" value="BTAD"/>
    <property type="match status" value="1"/>
</dbReference>
<comment type="similarity">
    <text evidence="1">Belongs to the AfsR/DnrI/RedD regulatory family.</text>
</comment>